<sequence>MLWVSLKASVIYEGEELLCHMATLCHSGDCYVLDSLLRCPARRQPAPGFSISSPFILLLLSVRNRLTSGDGRANIWVVDDEHLHEYYLTIVDRDHRYSIISWSHVLQNRQLTEGQVLRFGWMDQKLHFVVIDKENDDEAEENKADGKDNEDERDQGEKDTAKEVAEPAKKKAKQDTGEASTSQPHTGVIVDP</sequence>
<reference evidence="2" key="1">
    <citation type="submission" date="2023-05" db="EMBL/GenBank/DDBJ databases">
        <title>Nepenthes gracilis genome sequencing.</title>
        <authorList>
            <person name="Fukushima K."/>
        </authorList>
    </citation>
    <scope>NUCLEOTIDE SEQUENCE</scope>
    <source>
        <strain evidence="2">SING2019-196</strain>
    </source>
</reference>
<organism evidence="2 3">
    <name type="scientific">Nepenthes gracilis</name>
    <name type="common">Slender pitcher plant</name>
    <dbReference type="NCBI Taxonomy" id="150966"/>
    <lineage>
        <taxon>Eukaryota</taxon>
        <taxon>Viridiplantae</taxon>
        <taxon>Streptophyta</taxon>
        <taxon>Embryophyta</taxon>
        <taxon>Tracheophyta</taxon>
        <taxon>Spermatophyta</taxon>
        <taxon>Magnoliopsida</taxon>
        <taxon>eudicotyledons</taxon>
        <taxon>Gunneridae</taxon>
        <taxon>Pentapetalae</taxon>
        <taxon>Caryophyllales</taxon>
        <taxon>Nepenthaceae</taxon>
        <taxon>Nepenthes</taxon>
    </lineage>
</organism>
<feature type="compositionally biased region" description="Basic and acidic residues" evidence="1">
    <location>
        <begin position="155"/>
        <end position="176"/>
    </location>
</feature>
<evidence type="ECO:0000313" key="2">
    <source>
        <dbReference type="EMBL" id="GMH11158.1"/>
    </source>
</evidence>
<dbReference type="AlphaFoldDB" id="A0AAD3XNK9"/>
<evidence type="ECO:0000256" key="1">
    <source>
        <dbReference type="SAM" id="MobiDB-lite"/>
    </source>
</evidence>
<gene>
    <name evidence="2" type="ORF">Nepgr_012999</name>
</gene>
<accession>A0AAD3XNK9</accession>
<dbReference type="EMBL" id="BSYO01000010">
    <property type="protein sequence ID" value="GMH11158.1"/>
    <property type="molecule type" value="Genomic_DNA"/>
</dbReference>
<proteinExistence type="predicted"/>
<feature type="region of interest" description="Disordered" evidence="1">
    <location>
        <begin position="133"/>
        <end position="192"/>
    </location>
</feature>
<comment type="caution">
    <text evidence="2">The sequence shown here is derived from an EMBL/GenBank/DDBJ whole genome shotgun (WGS) entry which is preliminary data.</text>
</comment>
<name>A0AAD3XNK9_NEPGR</name>
<dbReference type="Proteomes" id="UP001279734">
    <property type="component" value="Unassembled WGS sequence"/>
</dbReference>
<protein>
    <submittedName>
        <fullName evidence="2">Uncharacterized protein</fullName>
    </submittedName>
</protein>
<evidence type="ECO:0000313" key="3">
    <source>
        <dbReference type="Proteomes" id="UP001279734"/>
    </source>
</evidence>
<keyword evidence="3" id="KW-1185">Reference proteome</keyword>